<proteinExistence type="inferred from homology"/>
<gene>
    <name evidence="5" type="ORF">DICSQDRAFT_85618</name>
</gene>
<dbReference type="Pfam" id="PF08699">
    <property type="entry name" value="ArgoL1"/>
    <property type="match status" value="1"/>
</dbReference>
<evidence type="ECO:0000256" key="1">
    <source>
        <dbReference type="RuleBase" id="RU361178"/>
    </source>
</evidence>
<reference evidence="5 6" key="1">
    <citation type="journal article" date="2012" name="Science">
        <title>The Paleozoic origin of enzymatic lignin decomposition reconstructed from 31 fungal genomes.</title>
        <authorList>
            <person name="Floudas D."/>
            <person name="Binder M."/>
            <person name="Riley R."/>
            <person name="Barry K."/>
            <person name="Blanchette R.A."/>
            <person name="Henrissat B."/>
            <person name="Martinez A.T."/>
            <person name="Otillar R."/>
            <person name="Spatafora J.W."/>
            <person name="Yadav J.S."/>
            <person name="Aerts A."/>
            <person name="Benoit I."/>
            <person name="Boyd A."/>
            <person name="Carlson A."/>
            <person name="Copeland A."/>
            <person name="Coutinho P.M."/>
            <person name="de Vries R.P."/>
            <person name="Ferreira P."/>
            <person name="Findley K."/>
            <person name="Foster B."/>
            <person name="Gaskell J."/>
            <person name="Glotzer D."/>
            <person name="Gorecki P."/>
            <person name="Heitman J."/>
            <person name="Hesse C."/>
            <person name="Hori C."/>
            <person name="Igarashi K."/>
            <person name="Jurgens J.A."/>
            <person name="Kallen N."/>
            <person name="Kersten P."/>
            <person name="Kohler A."/>
            <person name="Kuees U."/>
            <person name="Kumar T.K.A."/>
            <person name="Kuo A."/>
            <person name="LaButti K."/>
            <person name="Larrondo L.F."/>
            <person name="Lindquist E."/>
            <person name="Ling A."/>
            <person name="Lombard V."/>
            <person name="Lucas S."/>
            <person name="Lundell T."/>
            <person name="Martin R."/>
            <person name="McLaughlin D.J."/>
            <person name="Morgenstern I."/>
            <person name="Morin E."/>
            <person name="Murat C."/>
            <person name="Nagy L.G."/>
            <person name="Nolan M."/>
            <person name="Ohm R.A."/>
            <person name="Patyshakuliyeva A."/>
            <person name="Rokas A."/>
            <person name="Ruiz-Duenas F.J."/>
            <person name="Sabat G."/>
            <person name="Salamov A."/>
            <person name="Samejima M."/>
            <person name="Schmutz J."/>
            <person name="Slot J.C."/>
            <person name="St John F."/>
            <person name="Stenlid J."/>
            <person name="Sun H."/>
            <person name="Sun S."/>
            <person name="Syed K."/>
            <person name="Tsang A."/>
            <person name="Wiebenga A."/>
            <person name="Young D."/>
            <person name="Pisabarro A."/>
            <person name="Eastwood D.C."/>
            <person name="Martin F."/>
            <person name="Cullen D."/>
            <person name="Grigoriev I.V."/>
            <person name="Hibbett D.S."/>
        </authorList>
    </citation>
    <scope>NUCLEOTIDE SEQUENCE [LARGE SCALE GENOMIC DNA]</scope>
    <source>
        <strain evidence="5 6">LYAD-421 SS1</strain>
    </source>
</reference>
<evidence type="ECO:0000259" key="4">
    <source>
        <dbReference type="PROSITE" id="PS50822"/>
    </source>
</evidence>
<dbReference type="InterPro" id="IPR014811">
    <property type="entry name" value="ArgoL1"/>
</dbReference>
<feature type="domain" description="Piwi" evidence="4">
    <location>
        <begin position="644"/>
        <end position="963"/>
    </location>
</feature>
<evidence type="ECO:0000256" key="2">
    <source>
        <dbReference type="SAM" id="MobiDB-lite"/>
    </source>
</evidence>
<dbReference type="PROSITE" id="PS50821">
    <property type="entry name" value="PAZ"/>
    <property type="match status" value="1"/>
</dbReference>
<dbReference type="InterPro" id="IPR045246">
    <property type="entry name" value="Piwi_ago-like"/>
</dbReference>
<dbReference type="OrthoDB" id="10252740at2759"/>
<dbReference type="EMBL" id="JH719407">
    <property type="protein sequence ID" value="EJF62053.1"/>
    <property type="molecule type" value="Genomic_DNA"/>
</dbReference>
<dbReference type="Proteomes" id="UP000053319">
    <property type="component" value="Unassembled WGS sequence"/>
</dbReference>
<feature type="domain" description="PAZ" evidence="3">
    <location>
        <begin position="349"/>
        <end position="452"/>
    </location>
</feature>
<dbReference type="InterPro" id="IPR032474">
    <property type="entry name" value="Argonaute_N"/>
</dbReference>
<dbReference type="SMART" id="SM00949">
    <property type="entry name" value="PAZ"/>
    <property type="match status" value="1"/>
</dbReference>
<comment type="similarity">
    <text evidence="1">Belongs to the argonaute family.</text>
</comment>
<evidence type="ECO:0000313" key="5">
    <source>
        <dbReference type="EMBL" id="EJF62053.1"/>
    </source>
</evidence>
<name>R7T1B9_DICSQ</name>
<dbReference type="Gene3D" id="2.170.260.10">
    <property type="entry name" value="paz domain"/>
    <property type="match status" value="1"/>
</dbReference>
<dbReference type="AlphaFoldDB" id="R7T1B9"/>
<accession>R7T1B9</accession>
<dbReference type="PANTHER" id="PTHR22891">
    <property type="entry name" value="EUKARYOTIC TRANSLATION INITIATION FACTOR 2C"/>
    <property type="match status" value="1"/>
</dbReference>
<organism evidence="5 6">
    <name type="scientific">Dichomitus squalens (strain LYAD-421)</name>
    <name type="common">Western red white-rot fungus</name>
    <dbReference type="NCBI Taxonomy" id="732165"/>
    <lineage>
        <taxon>Eukaryota</taxon>
        <taxon>Fungi</taxon>
        <taxon>Dikarya</taxon>
        <taxon>Basidiomycota</taxon>
        <taxon>Agaricomycotina</taxon>
        <taxon>Agaricomycetes</taxon>
        <taxon>Polyporales</taxon>
        <taxon>Polyporaceae</taxon>
        <taxon>Dichomitus</taxon>
    </lineage>
</organism>
<dbReference type="CDD" id="cd02846">
    <property type="entry name" value="PAZ_argonaute_like"/>
    <property type="match status" value="1"/>
</dbReference>
<dbReference type="SUPFAM" id="SSF101690">
    <property type="entry name" value="PAZ domain"/>
    <property type="match status" value="1"/>
</dbReference>
<dbReference type="Gene3D" id="3.30.420.10">
    <property type="entry name" value="Ribonuclease H-like superfamily/Ribonuclease H"/>
    <property type="match status" value="1"/>
</dbReference>
<dbReference type="InterPro" id="IPR036397">
    <property type="entry name" value="RNaseH_sf"/>
</dbReference>
<dbReference type="CDD" id="cd04657">
    <property type="entry name" value="Piwi_ago-like"/>
    <property type="match status" value="1"/>
</dbReference>
<dbReference type="RefSeq" id="XP_007365308.1">
    <property type="nucleotide sequence ID" value="XM_007365246.1"/>
</dbReference>
<dbReference type="InterPro" id="IPR003100">
    <property type="entry name" value="PAZ_dom"/>
</dbReference>
<dbReference type="InterPro" id="IPR003165">
    <property type="entry name" value="Piwi"/>
</dbReference>
<dbReference type="HOGENOM" id="CLU_004544_4_1_1"/>
<dbReference type="OMA" id="FGIFNQC"/>
<dbReference type="SUPFAM" id="SSF53098">
    <property type="entry name" value="Ribonuclease H-like"/>
    <property type="match status" value="1"/>
</dbReference>
<dbReference type="GO" id="GO:0003723">
    <property type="term" value="F:RNA binding"/>
    <property type="evidence" value="ECO:0007669"/>
    <property type="project" value="InterPro"/>
</dbReference>
<dbReference type="Gene3D" id="3.40.50.2300">
    <property type="match status" value="1"/>
</dbReference>
<dbReference type="Pfam" id="PF02170">
    <property type="entry name" value="PAZ"/>
    <property type="match status" value="1"/>
</dbReference>
<dbReference type="PROSITE" id="PS50822">
    <property type="entry name" value="PIWI"/>
    <property type="match status" value="1"/>
</dbReference>
<dbReference type="GeneID" id="18844612"/>
<feature type="compositionally biased region" description="Gly residues" evidence="2">
    <location>
        <begin position="54"/>
        <end position="94"/>
    </location>
</feature>
<sequence length="1039" mass="114755">MSQQPSGSTRGGRGRGRAWQGQAPGRGVRGSTPSTRGSPAPSGGGTDSGRFSGTTGGGRPPSGGGSVPSHGGQSGTSGGGSSRGRGGFRGGSPAGGPAAVFAEGRPLTQDPRLADSELNGLVQSFKSVKLQPDMPLRPGWGTLGEPGVVRTNFFAVRLKKDAVYYEYEIAISPKAQAKGNMRFRIMQLVEQADAFRPYIAHVAHDRSQRLVSVSKLPQPLEIPIRYLEEDKADDPKAPTFTVEIKFLSELRMSKLDKHISGKPEHRNADTQPLVSALNLILQQYAQRHGVRVGRNKYFFPASSEHHPLSLGVEAFRGFFMSVRPMYKQLMVNINLCMTAFYVPGNLAWVMIDFQRQTHGGMPDEFAEKLKVSTRHLGYTRLYTIRRIVTEKSARQAKFYCEEFRGEITVEKFFKRKHNIDLRHHSDLPVIDVSNPRSDKPTYLPVEICEIIPGQAYHGKLDPKQTAAMIKVACNPPAFNGDVIVNQGFTDLGLRPNAPGATLAAFGISVDHEMQVVPYRRLPPPSISYRSGKGPQVRDAGWNILDVKLHVGGDMTNWAVLLVQEGRDDEFGGSADPALTAFLDAFRAKCRNIGISGADKRPKIMSVSLPLPSRDTRNRSQAIRAIRDVLEQNLDLRQRSTKPSFVLVLLSGVDKYIYPGIKQLADVELGIHTVHMLLNKARDQRPNKQDQYFSNVVLKVNTKLGGVNHQLDENSMRWLKAPGGRATKTMVMGIDVTHPSPLSLPGTPSIVAVVASIDDRFAQFPASLALQKPDWNKDSKEMVESLTQLTIERLQLYKKRNAGKSPERILVFRDGVSEGQYEQVLRHELPRLQAAFTQISPTVPYKPKLSIIVCGKRHHARFWPPDSAHATKNGNTRPGTVVDKGITDIYDFDFYLQAHNGLQGHVKATHYVVVYDENKLDADTIQQGTHTVSYLYARATKAVSLVPAAYYADIACERGREYLNVLMNVNEPRSSASGPRSAVDRQAQKEAMFEHAKQMWGAGVHADLKDTMFCSATVAPRTPRQRRTTDNACLALLDLE</sequence>
<dbReference type="InterPro" id="IPR036085">
    <property type="entry name" value="PAZ_dom_sf"/>
</dbReference>
<feature type="region of interest" description="Disordered" evidence="2">
    <location>
        <begin position="1"/>
        <end position="102"/>
    </location>
</feature>
<protein>
    <submittedName>
        <fullName evidence="5">Piwi-domain-containing protein</fullName>
    </submittedName>
</protein>
<dbReference type="InterPro" id="IPR012337">
    <property type="entry name" value="RNaseH-like_sf"/>
</dbReference>
<dbReference type="Pfam" id="PF02171">
    <property type="entry name" value="Piwi"/>
    <property type="match status" value="1"/>
</dbReference>
<dbReference type="SMART" id="SM00950">
    <property type="entry name" value="Piwi"/>
    <property type="match status" value="1"/>
</dbReference>
<dbReference type="KEGG" id="dsq:DICSQDRAFT_85618"/>
<evidence type="ECO:0000259" key="3">
    <source>
        <dbReference type="PROSITE" id="PS50821"/>
    </source>
</evidence>
<dbReference type="SMART" id="SM01163">
    <property type="entry name" value="DUF1785"/>
    <property type="match status" value="1"/>
</dbReference>
<evidence type="ECO:0000313" key="6">
    <source>
        <dbReference type="Proteomes" id="UP000053319"/>
    </source>
</evidence>
<dbReference type="Pfam" id="PF16486">
    <property type="entry name" value="ArgoN"/>
    <property type="match status" value="1"/>
</dbReference>
<feature type="compositionally biased region" description="Low complexity" evidence="2">
    <location>
        <begin position="17"/>
        <end position="26"/>
    </location>
</feature>